<protein>
    <submittedName>
        <fullName evidence="1">Uncharacterized protein</fullName>
    </submittedName>
</protein>
<name>A0A6H2C461_DOLFA</name>
<reference evidence="1 2" key="1">
    <citation type="submission" date="2020-04" db="EMBL/GenBank/DDBJ databases">
        <title>Genome-Wide Identification of 5-Methylcytosine Sites in Bacterial Genomes By High-Throughput Sequencing of MspJI Restriction Fragments.</title>
        <authorList>
            <person name="Wu V."/>
        </authorList>
    </citation>
    <scope>NUCLEOTIDE SEQUENCE [LARGE SCALE GENOMIC DNA]</scope>
    <source>
        <strain evidence="1 2">CCAP 1403/13f</strain>
    </source>
</reference>
<dbReference type="RefSeq" id="WP_168696884.1">
    <property type="nucleotide sequence ID" value="NZ_CP051206.1"/>
</dbReference>
<dbReference type="KEGG" id="dfs:HGD76_20670"/>
<proteinExistence type="predicted"/>
<dbReference type="AlphaFoldDB" id="A0A6H2C461"/>
<dbReference type="Proteomes" id="UP000502433">
    <property type="component" value="Chromosome"/>
</dbReference>
<dbReference type="EMBL" id="CP051206">
    <property type="protein sequence ID" value="QJB46233.1"/>
    <property type="molecule type" value="Genomic_DNA"/>
</dbReference>
<organism evidence="1 2">
    <name type="scientific">Dolichospermum flos-aquae CCAP 1403/13F</name>
    <dbReference type="NCBI Taxonomy" id="315271"/>
    <lineage>
        <taxon>Bacteria</taxon>
        <taxon>Bacillati</taxon>
        <taxon>Cyanobacteriota</taxon>
        <taxon>Cyanophyceae</taxon>
        <taxon>Nostocales</taxon>
        <taxon>Aphanizomenonaceae</taxon>
        <taxon>Dolichospermum</taxon>
    </lineage>
</organism>
<evidence type="ECO:0000313" key="1">
    <source>
        <dbReference type="EMBL" id="QJB46233.1"/>
    </source>
</evidence>
<sequence length="56" mass="6639">MQEKGLKWVKPLAAKSVKMYRKEKQQETTPQNFEISKECKLASDNRWVIKDILCQI</sequence>
<reference evidence="1 2" key="2">
    <citation type="submission" date="2020-04" db="EMBL/GenBank/DDBJ databases">
        <authorList>
            <person name="Fomenkov A."/>
            <person name="Anton B.P."/>
            <person name="Roberts R.J."/>
        </authorList>
    </citation>
    <scope>NUCLEOTIDE SEQUENCE [LARGE SCALE GENOMIC DNA]</scope>
    <source>
        <strain evidence="1 2">CCAP 1403/13f</strain>
    </source>
</reference>
<gene>
    <name evidence="1" type="ORF">HGD76_20670</name>
</gene>
<evidence type="ECO:0000313" key="2">
    <source>
        <dbReference type="Proteomes" id="UP000502433"/>
    </source>
</evidence>
<accession>A0A6H2C461</accession>